<accession>M2AWC6</accession>
<comment type="caution">
    <text evidence="2">The sequence shown here is derived from an EMBL/GenBank/DDBJ whole genome shotgun (WGS) entry which is preliminary data.</text>
</comment>
<reference evidence="2" key="1">
    <citation type="submission" date="2012-11" db="EMBL/GenBank/DDBJ databases">
        <title>Permanent draft genomes of Rhodopirellula europaea strain SH398 and 6C.</title>
        <authorList>
            <person name="Richter M."/>
            <person name="Richter-Heitmann T."/>
            <person name="Frank C."/>
            <person name="Harder J."/>
            <person name="Glockner F.O."/>
        </authorList>
    </citation>
    <scope>NUCLEOTIDE SEQUENCE</scope>
    <source>
        <strain evidence="2">6C</strain>
    </source>
</reference>
<keyword evidence="3" id="KW-1185">Reference proteome</keyword>
<proteinExistence type="predicted"/>
<feature type="compositionally biased region" description="Polar residues" evidence="1">
    <location>
        <begin position="19"/>
        <end position="31"/>
    </location>
</feature>
<reference evidence="2" key="2">
    <citation type="journal article" date="2013" name="Mar. Genomics">
        <title>Expression of sulfatases in Rhodopirellula baltica and the diversity of sulfatases in the genus Rhodopirellula.</title>
        <authorList>
            <person name="Wegner C.E."/>
            <person name="Richter-Heitmann T."/>
            <person name="Klindworth A."/>
            <person name="Klockow C."/>
            <person name="Richter M."/>
            <person name="Achstetter T."/>
            <person name="Glockner F.O."/>
            <person name="Harder J."/>
        </authorList>
    </citation>
    <scope>NUCLEOTIDE SEQUENCE [LARGE SCALE GENOMIC DNA]</scope>
    <source>
        <strain evidence="2">6C</strain>
    </source>
</reference>
<evidence type="ECO:0000313" key="2">
    <source>
        <dbReference type="EMBL" id="EMB16977.1"/>
    </source>
</evidence>
<dbReference type="AlphaFoldDB" id="M2AWC6"/>
<protein>
    <submittedName>
        <fullName evidence="2">Uncharacterized protein</fullName>
    </submittedName>
</protein>
<evidence type="ECO:0000256" key="1">
    <source>
        <dbReference type="SAM" id="MobiDB-lite"/>
    </source>
</evidence>
<feature type="region of interest" description="Disordered" evidence="1">
    <location>
        <begin position="19"/>
        <end position="52"/>
    </location>
</feature>
<organism evidence="2 3">
    <name type="scientific">Rhodopirellula europaea 6C</name>
    <dbReference type="NCBI Taxonomy" id="1263867"/>
    <lineage>
        <taxon>Bacteria</taxon>
        <taxon>Pseudomonadati</taxon>
        <taxon>Planctomycetota</taxon>
        <taxon>Planctomycetia</taxon>
        <taxon>Pirellulales</taxon>
        <taxon>Pirellulaceae</taxon>
        <taxon>Rhodopirellula</taxon>
    </lineage>
</organism>
<gene>
    <name evidence="2" type="ORF">RE6C_02230</name>
</gene>
<evidence type="ECO:0000313" key="3">
    <source>
        <dbReference type="Proteomes" id="UP000011529"/>
    </source>
</evidence>
<dbReference type="Proteomes" id="UP000011529">
    <property type="component" value="Unassembled WGS sequence"/>
</dbReference>
<sequence length="52" mass="5762">MLQWAQSLQSAQISYSTQVFAGQPPEASNSPERNKPASEISGRFPFPVRRPS</sequence>
<dbReference type="EMBL" id="ANMO01000111">
    <property type="protein sequence ID" value="EMB16977.1"/>
    <property type="molecule type" value="Genomic_DNA"/>
</dbReference>
<name>M2AWC6_9BACT</name>
<dbReference type="PATRIC" id="fig|1263867.3.peg.2370"/>